<evidence type="ECO:0000259" key="1">
    <source>
        <dbReference type="Pfam" id="PF13456"/>
    </source>
</evidence>
<sequence>MSILSWNARGLGNEGKRRHLRNLLRQHPANVLFISKSRLEPVRMEYFKKSLEYYQELFTSIYPTMEHIQRITDYVPKLVFEEMNMTLLAHFTSNEVFQALNAIAGEKSLGEEGALVRDSNGFPLRCFAKSLTGFFSLKEAEALAISYALKWCLELGFFVSFVESDAEIIVNSVNSSLECVSQ</sequence>
<organism evidence="2 3">
    <name type="scientific">Cannabis sativa</name>
    <name type="common">Hemp</name>
    <name type="synonym">Marijuana</name>
    <dbReference type="NCBI Taxonomy" id="3483"/>
    <lineage>
        <taxon>Eukaryota</taxon>
        <taxon>Viridiplantae</taxon>
        <taxon>Streptophyta</taxon>
        <taxon>Embryophyta</taxon>
        <taxon>Tracheophyta</taxon>
        <taxon>Spermatophyta</taxon>
        <taxon>Magnoliopsida</taxon>
        <taxon>eudicotyledons</taxon>
        <taxon>Gunneridae</taxon>
        <taxon>Pentapetalae</taxon>
        <taxon>rosids</taxon>
        <taxon>fabids</taxon>
        <taxon>Rosales</taxon>
        <taxon>Cannabaceae</taxon>
        <taxon>Cannabis</taxon>
    </lineage>
</organism>
<dbReference type="Pfam" id="PF13456">
    <property type="entry name" value="RVT_3"/>
    <property type="match status" value="1"/>
</dbReference>
<name>A0A7J6EYT4_CANSA</name>
<reference evidence="2 3" key="1">
    <citation type="journal article" date="2020" name="bioRxiv">
        <title>Sequence and annotation of 42 cannabis genomes reveals extensive copy number variation in cannabinoid synthesis and pathogen resistance genes.</title>
        <authorList>
            <person name="Mckernan K.J."/>
            <person name="Helbert Y."/>
            <person name="Kane L.T."/>
            <person name="Ebling H."/>
            <person name="Zhang L."/>
            <person name="Liu B."/>
            <person name="Eaton Z."/>
            <person name="Mclaughlin S."/>
            <person name="Kingan S."/>
            <person name="Baybayan P."/>
            <person name="Concepcion G."/>
            <person name="Jordan M."/>
            <person name="Riva A."/>
            <person name="Barbazuk W."/>
            <person name="Harkins T."/>
        </authorList>
    </citation>
    <scope>NUCLEOTIDE SEQUENCE [LARGE SCALE GENOMIC DNA]</scope>
    <source>
        <strain evidence="3">cv. Jamaican Lion 4</strain>
        <tissue evidence="2">Leaf</tissue>
    </source>
</reference>
<dbReference type="PANTHER" id="PTHR47074:SF48">
    <property type="entry name" value="POLYNUCLEOTIDYL TRANSFERASE, RIBONUCLEASE H-LIKE SUPERFAMILY PROTEIN"/>
    <property type="match status" value="1"/>
</dbReference>
<dbReference type="InterPro" id="IPR052929">
    <property type="entry name" value="RNase_H-like_EbsB-rel"/>
</dbReference>
<protein>
    <recommendedName>
        <fullName evidence="1">RNase H type-1 domain-containing protein</fullName>
    </recommendedName>
</protein>
<keyword evidence="3" id="KW-1185">Reference proteome</keyword>
<accession>A0A7J6EYT4</accession>
<dbReference type="PANTHER" id="PTHR47074">
    <property type="entry name" value="BNAC02G40300D PROTEIN"/>
    <property type="match status" value="1"/>
</dbReference>
<dbReference type="Proteomes" id="UP000583929">
    <property type="component" value="Unassembled WGS sequence"/>
</dbReference>
<feature type="domain" description="RNase H type-1" evidence="1">
    <location>
        <begin position="106"/>
        <end position="176"/>
    </location>
</feature>
<dbReference type="InterPro" id="IPR036691">
    <property type="entry name" value="Endo/exonu/phosph_ase_sf"/>
</dbReference>
<evidence type="ECO:0000313" key="2">
    <source>
        <dbReference type="EMBL" id="KAF4363508.1"/>
    </source>
</evidence>
<dbReference type="Gene3D" id="3.60.10.10">
    <property type="entry name" value="Endonuclease/exonuclease/phosphatase"/>
    <property type="match status" value="1"/>
</dbReference>
<dbReference type="EMBL" id="JAATIQ010000296">
    <property type="protein sequence ID" value="KAF4363508.1"/>
    <property type="molecule type" value="Genomic_DNA"/>
</dbReference>
<comment type="caution">
    <text evidence="2">The sequence shown here is derived from an EMBL/GenBank/DDBJ whole genome shotgun (WGS) entry which is preliminary data.</text>
</comment>
<dbReference type="GO" id="GO:0004523">
    <property type="term" value="F:RNA-DNA hybrid ribonuclease activity"/>
    <property type="evidence" value="ECO:0007669"/>
    <property type="project" value="InterPro"/>
</dbReference>
<dbReference type="AlphaFoldDB" id="A0A7J6EYT4"/>
<dbReference type="InterPro" id="IPR002156">
    <property type="entry name" value="RNaseH_domain"/>
</dbReference>
<gene>
    <name evidence="2" type="ORF">G4B88_016212</name>
</gene>
<dbReference type="SUPFAM" id="SSF56219">
    <property type="entry name" value="DNase I-like"/>
    <property type="match status" value="1"/>
</dbReference>
<evidence type="ECO:0000313" key="3">
    <source>
        <dbReference type="Proteomes" id="UP000583929"/>
    </source>
</evidence>
<proteinExistence type="predicted"/>
<dbReference type="GO" id="GO:0003676">
    <property type="term" value="F:nucleic acid binding"/>
    <property type="evidence" value="ECO:0007669"/>
    <property type="project" value="InterPro"/>
</dbReference>